<dbReference type="InterPro" id="IPR001496">
    <property type="entry name" value="SOCS_box"/>
</dbReference>
<organism evidence="10">
    <name type="scientific">Ixodes scapularis</name>
    <name type="common">Black-legged tick</name>
    <name type="synonym">Deer tick</name>
    <dbReference type="NCBI Taxonomy" id="6945"/>
    <lineage>
        <taxon>Eukaryota</taxon>
        <taxon>Metazoa</taxon>
        <taxon>Ecdysozoa</taxon>
        <taxon>Arthropoda</taxon>
        <taxon>Chelicerata</taxon>
        <taxon>Arachnida</taxon>
        <taxon>Acari</taxon>
        <taxon>Parasitiformes</taxon>
        <taxon>Ixodida</taxon>
        <taxon>Ixodoidea</taxon>
        <taxon>Ixodidae</taxon>
        <taxon>Ixodinae</taxon>
        <taxon>Ixodes</taxon>
    </lineage>
</organism>
<feature type="repeat" description="ANK" evidence="8">
    <location>
        <begin position="117"/>
        <end position="149"/>
    </location>
</feature>
<dbReference type="GO" id="GO:0006887">
    <property type="term" value="P:exocytosis"/>
    <property type="evidence" value="ECO:0007669"/>
    <property type="project" value="UniProtKB-KW"/>
</dbReference>
<keyword evidence="3" id="KW-1052">Target cell membrane</keyword>
<evidence type="ECO:0000256" key="4">
    <source>
        <dbReference type="ARBA" id="ARBA00022737"/>
    </source>
</evidence>
<dbReference type="Gene3D" id="1.10.750.20">
    <property type="entry name" value="SOCS box"/>
    <property type="match status" value="1"/>
</dbReference>
<keyword evidence="5" id="KW-0638">Presynaptic neurotoxin</keyword>
<dbReference type="GeneID" id="8029067"/>
<keyword evidence="5" id="KW-0528">Neurotoxin</keyword>
<dbReference type="VEuPathDB" id="VectorBase:ISCI005138"/>
<keyword evidence="4" id="KW-0677">Repeat</keyword>
<feature type="repeat" description="ANK" evidence="8">
    <location>
        <begin position="150"/>
        <end position="182"/>
    </location>
</feature>
<evidence type="ECO:0000259" key="9">
    <source>
        <dbReference type="PROSITE" id="PS50225"/>
    </source>
</evidence>
<evidence type="ECO:0000313" key="10">
    <source>
        <dbReference type="EMBL" id="MOY36239.1"/>
    </source>
</evidence>
<dbReference type="PROSITE" id="PS50297">
    <property type="entry name" value="ANK_REP_REGION"/>
    <property type="match status" value="3"/>
</dbReference>
<keyword evidence="6 8" id="KW-0040">ANK repeat</keyword>
<dbReference type="SMART" id="SM00969">
    <property type="entry name" value="SOCS_box"/>
    <property type="match status" value="1"/>
</dbReference>
<evidence type="ECO:0000256" key="8">
    <source>
        <dbReference type="PROSITE-ProRule" id="PRU00023"/>
    </source>
</evidence>
<dbReference type="Pfam" id="PF00023">
    <property type="entry name" value="Ank"/>
    <property type="match status" value="1"/>
</dbReference>
<protein>
    <submittedName>
        <fullName evidence="10">Putative intracellular signal transduction</fullName>
    </submittedName>
</protein>
<dbReference type="PANTHER" id="PTHR24134">
    <property type="entry name" value="ANKYRIN REPEAT-CONTAINING PROTEIN DDB_G0279043"/>
    <property type="match status" value="1"/>
</dbReference>
<dbReference type="FunFam" id="1.10.750.20:FF:000001">
    <property type="entry name" value="Ankyrin repeat and SOCS box containing 1"/>
    <property type="match status" value="1"/>
</dbReference>
<feature type="repeat" description="ANK" evidence="8">
    <location>
        <begin position="56"/>
        <end position="84"/>
    </location>
</feature>
<dbReference type="PROSITE" id="PS50225">
    <property type="entry name" value="SOCS"/>
    <property type="match status" value="1"/>
</dbReference>
<feature type="domain" description="SOCS box" evidence="9">
    <location>
        <begin position="236"/>
        <end position="285"/>
    </location>
</feature>
<sequence length="289" mass="32597">MWYLMENVQRSYTLSERLLRAIGIGHGGGTRREQEDIEDLIRQGADVNLAHGTFLPLHCACMVGDANSVSILIKWGADVNSYDGYHRTALHHAVERSADCVRLLLAAGADTDTIDINRNTPLHWAAFRNRADCCRLLLQYKARVNNMDFNNDTPLNWAAMKGNYQSVCVLLEHNASPDIRNYGGMIPLMRVAILLAAGLQSPDDEKSFELLIRCMGRIELRDRDGELPAVLARDNKLRSKLMAVCCTPRPLMQLGRRVVRMSLGQQHLPSIVPLLPIPERLQRFLLLEF</sequence>
<dbReference type="PROSITE" id="PS50088">
    <property type="entry name" value="ANK_REPEAT"/>
    <property type="match status" value="3"/>
</dbReference>
<dbReference type="Gene3D" id="1.25.40.20">
    <property type="entry name" value="Ankyrin repeat-containing domain"/>
    <property type="match status" value="3"/>
</dbReference>
<feature type="non-terminal residue" evidence="10">
    <location>
        <position position="289"/>
    </location>
</feature>
<dbReference type="CDD" id="cd03716">
    <property type="entry name" value="SOCS_ASB_like"/>
    <property type="match status" value="1"/>
</dbReference>
<name>A0A4D5RH47_IXOSC</name>
<proteinExistence type="predicted"/>
<reference evidence="10" key="1">
    <citation type="submission" date="2019-04" db="EMBL/GenBank/DDBJ databases">
        <title>An insight into the mialome of Ixodes scapularis.</title>
        <authorList>
            <person name="Ribeiro J.M."/>
            <person name="Mather T.N."/>
            <person name="Karim S."/>
        </authorList>
    </citation>
    <scope>NUCLEOTIDE SEQUENCE</scope>
</reference>
<dbReference type="Pfam" id="PF07525">
    <property type="entry name" value="SOCS_box"/>
    <property type="match status" value="1"/>
</dbReference>
<dbReference type="InterPro" id="IPR002110">
    <property type="entry name" value="Ankyrin_rpt"/>
</dbReference>
<comment type="subcellular location">
    <subcellularLocation>
        <location evidence="1">Target cell membrane</location>
    </subcellularLocation>
</comment>
<dbReference type="KEGG" id="isc:8029067"/>
<dbReference type="OMA" id="WYLMENV"/>
<dbReference type="SUPFAM" id="SSF48403">
    <property type="entry name" value="Ankyrin repeat"/>
    <property type="match status" value="1"/>
</dbReference>
<evidence type="ECO:0000256" key="3">
    <source>
        <dbReference type="ARBA" id="ARBA00022537"/>
    </source>
</evidence>
<evidence type="ECO:0000256" key="7">
    <source>
        <dbReference type="ARBA" id="ARBA00023298"/>
    </source>
</evidence>
<dbReference type="VEuPathDB" id="VectorBase:ISCP_006653"/>
<dbReference type="OrthoDB" id="6417106at2759"/>
<evidence type="ECO:0000256" key="5">
    <source>
        <dbReference type="ARBA" id="ARBA00023028"/>
    </source>
</evidence>
<dbReference type="GO" id="GO:0044218">
    <property type="term" value="C:other organism cell membrane"/>
    <property type="evidence" value="ECO:0007669"/>
    <property type="project" value="UniProtKB-KW"/>
</dbReference>
<keyword evidence="5" id="KW-0800">Toxin</keyword>
<dbReference type="InterPro" id="IPR036770">
    <property type="entry name" value="Ankyrin_rpt-contain_sf"/>
</dbReference>
<evidence type="ECO:0000256" key="2">
    <source>
        <dbReference type="ARBA" id="ARBA00022483"/>
    </source>
</evidence>
<evidence type="ECO:0000256" key="6">
    <source>
        <dbReference type="ARBA" id="ARBA00023043"/>
    </source>
</evidence>
<dbReference type="RefSeq" id="XP_029849978.2">
    <property type="nucleotide sequence ID" value="XM_029994118.4"/>
</dbReference>
<dbReference type="Pfam" id="PF12796">
    <property type="entry name" value="Ank_2"/>
    <property type="match status" value="1"/>
</dbReference>
<dbReference type="VEuPathDB" id="VectorBase:ISCW005138"/>
<dbReference type="EMBL" id="GHJT01002268">
    <property type="protein sequence ID" value="MOY36239.1"/>
    <property type="molecule type" value="Transcribed_RNA"/>
</dbReference>
<dbReference type="SMART" id="SM00248">
    <property type="entry name" value="ANK"/>
    <property type="match status" value="4"/>
</dbReference>
<dbReference type="AlphaFoldDB" id="A0A4D5RH47"/>
<evidence type="ECO:0000256" key="1">
    <source>
        <dbReference type="ARBA" id="ARBA00004175"/>
    </source>
</evidence>
<keyword evidence="2" id="KW-0268">Exocytosis</keyword>
<dbReference type="GO" id="GO:0044231">
    <property type="term" value="C:host cell presynaptic membrane"/>
    <property type="evidence" value="ECO:0007669"/>
    <property type="project" value="UniProtKB-KW"/>
</dbReference>
<keyword evidence="7" id="KW-0472">Membrane</keyword>
<dbReference type="PANTHER" id="PTHR24134:SF9">
    <property type="entry name" value="ANKYRIN REPEAT AND SOCS BOX PROTEIN 8"/>
    <property type="match status" value="1"/>
</dbReference>
<keyword evidence="7" id="KW-1053">Target membrane</keyword>
<accession>A0A4D5RH47</accession>